<accession>A0A8J7GKB1</accession>
<dbReference type="EMBL" id="JADKPV010000001">
    <property type="protein sequence ID" value="MBF4500438.1"/>
    <property type="molecule type" value="Genomic_DNA"/>
</dbReference>
<keyword evidence="2" id="KW-1185">Reference proteome</keyword>
<protein>
    <submittedName>
        <fullName evidence="1">Type I-C CRISPR-associated protein Cas8c/Csd1</fullName>
    </submittedName>
</protein>
<proteinExistence type="predicted"/>
<dbReference type="Proteomes" id="UP000622653">
    <property type="component" value="Unassembled WGS sequence"/>
</dbReference>
<comment type="caution">
    <text evidence="1">The sequence shown here is derived from an EMBL/GenBank/DDBJ whole genome shotgun (WGS) entry which is preliminary data.</text>
</comment>
<evidence type="ECO:0000313" key="1">
    <source>
        <dbReference type="EMBL" id="MBF4500438.1"/>
    </source>
</evidence>
<dbReference type="NCBIfam" id="TIGR01863">
    <property type="entry name" value="cas_Csd1"/>
    <property type="match status" value="1"/>
</dbReference>
<name>A0A8J7GKB1_9BACL</name>
<dbReference type="InterPro" id="IPR010144">
    <property type="entry name" value="CRISPR-assoc_prot_Csd1-typ"/>
</dbReference>
<dbReference type="Pfam" id="PF09709">
    <property type="entry name" value="Cas_Csd1"/>
    <property type="match status" value="1"/>
</dbReference>
<organism evidence="1 2">
    <name type="scientific">Savagea serpentis</name>
    <dbReference type="NCBI Taxonomy" id="2785297"/>
    <lineage>
        <taxon>Bacteria</taxon>
        <taxon>Bacillati</taxon>
        <taxon>Bacillota</taxon>
        <taxon>Bacilli</taxon>
        <taxon>Bacillales</taxon>
        <taxon>Caryophanaceae</taxon>
        <taxon>Savagea</taxon>
    </lineage>
</organism>
<gene>
    <name evidence="1" type="primary">cas8c</name>
    <name evidence="1" type="ORF">IRY55_03590</name>
</gene>
<dbReference type="AlphaFoldDB" id="A0A8J7GKB1"/>
<dbReference type="RefSeq" id="WP_194561878.1">
    <property type="nucleotide sequence ID" value="NZ_JADKPV010000001.1"/>
</dbReference>
<evidence type="ECO:0000313" key="2">
    <source>
        <dbReference type="Proteomes" id="UP000622653"/>
    </source>
</evidence>
<sequence>MSWMQRLADVYDNNIHRVGEFETRYNREFTLMPIAHVSQNVQLEVILKEDATFHRARVIPKEESSTIIPATLDSANRSGSKIAPHYVHDKLFYVAKDYKKFGSNRKRDENFDAYETQMLDWASQPNAPEKVKVITSYIQKGTLIQDLIKAGIIYLDTEGQVIEKWTSQDDKKYGIEKPPLYKETTGTVFDATVRFDVLNEVSNATSFWRDPALFENFIAYIRDRMMNDRKLIKSDPDTFKKGICYVTGEEGLLTTQHGSKLRNAGDMSKIISSNDDKGYTYRGRFKEPTEAAQIGYDVSQKSHQALRWLVQRQGTYVDTRYFVTFGHIMPETINTFAGSFDLIGASSSATEAVTEELASKEITKAIHGLANNIEGFYDNRLITMALDAATSGRLAIVYYQETDPKLFLDALTHWHTHCRWMLFYRDENKKVKTAIGTPSTFDLAKAIYGDKTNPAVKKEFYTRILPSILERRPIPKDMIRSIYQRVIRPESFKGTMESWDQTLHIACAMISYNDKKEVPDMTLQKENMNRDYLFGRLLGVAEVMERRILNERDKQGKDSRSTNAMRYFTAFSNRPARTWLVIRKQLQPYFDRLYAQSIITATMYSKLIQEIEDAIGPEGMTDIALQPIFLTGYSSQVQEMYKKKEEKDEEHDTTK</sequence>
<reference evidence="1" key="1">
    <citation type="submission" date="2020-11" db="EMBL/GenBank/DDBJ databases">
        <title>Multidrug resistant novel bacterium Savagea serpentis sp. nov., isolated from the scats of a vine snake (Ahaetulla nasuta).</title>
        <authorList>
            <person name="Venkata Ramana V."/>
            <person name="Vikas Patil S."/>
            <person name="Yogita Lugani V."/>
        </authorList>
    </citation>
    <scope>NUCLEOTIDE SEQUENCE</scope>
    <source>
        <strain evidence="1">SN6</strain>
    </source>
</reference>